<evidence type="ECO:0000313" key="1">
    <source>
        <dbReference type="EMBL" id="EEX18021.1"/>
    </source>
</evidence>
<dbReference type="EMBL" id="ACVA01000048">
    <property type="protein sequence ID" value="EEX18021.1"/>
    <property type="molecule type" value="Genomic_DNA"/>
</dbReference>
<comment type="caution">
    <text evidence="1">The sequence shown here is derived from an EMBL/GenBank/DDBJ whole genome shotgun (WGS) entry which is preliminary data.</text>
</comment>
<sequence>MSPNGMPCKGKRADRRGRLSLLYSLTFQFLSERNNPTQPPRRGGVPNGSWLGKGILNTKGAFLHIEETPSLNERGRLV</sequence>
<protein>
    <submittedName>
        <fullName evidence="1">Uncharacterized protein</fullName>
    </submittedName>
</protein>
<dbReference type="HOGENOM" id="CLU_2619132_0_0_10"/>
<gene>
    <name evidence="1" type="ORF">HMPREF0973_02083</name>
</gene>
<reference evidence="1 2" key="1">
    <citation type="submission" date="2009-09" db="EMBL/GenBank/DDBJ databases">
        <authorList>
            <person name="Weinstock G."/>
            <person name="Sodergren E."/>
            <person name="Clifton S."/>
            <person name="Fulton L."/>
            <person name="Fulton B."/>
            <person name="Courtney L."/>
            <person name="Fronick C."/>
            <person name="Harrison M."/>
            <person name="Strong C."/>
            <person name="Farmer C."/>
            <person name="Delahaunty K."/>
            <person name="Markovic C."/>
            <person name="Hall O."/>
            <person name="Minx P."/>
            <person name="Tomlinson C."/>
            <person name="Mitreva M."/>
            <person name="Nelson J."/>
            <person name="Hou S."/>
            <person name="Wollam A."/>
            <person name="Pepin K.H."/>
            <person name="Johnson M."/>
            <person name="Bhonagiri V."/>
            <person name="Nash W.E."/>
            <person name="Warren W."/>
            <person name="Chinwalla A."/>
            <person name="Mardis E.R."/>
            <person name="Wilson R.K."/>
        </authorList>
    </citation>
    <scope>NUCLEOTIDE SEQUENCE [LARGE SCALE GENOMIC DNA]</scope>
    <source>
        <strain evidence="1 2">F0319</strain>
    </source>
</reference>
<keyword evidence="2" id="KW-1185">Reference proteome</keyword>
<proteinExistence type="predicted"/>
<dbReference type="AlphaFoldDB" id="C9MR48"/>
<evidence type="ECO:0000313" key="2">
    <source>
        <dbReference type="Proteomes" id="UP000003327"/>
    </source>
</evidence>
<dbReference type="STRING" id="649761.HMPREF0973_02083"/>
<name>C9MR48_9BACT</name>
<accession>C9MR48</accession>
<dbReference type="Proteomes" id="UP000003327">
    <property type="component" value="Unassembled WGS sequence"/>
</dbReference>
<organism evidence="1 2">
    <name type="scientific">Prevotella veroralis F0319</name>
    <dbReference type="NCBI Taxonomy" id="649761"/>
    <lineage>
        <taxon>Bacteria</taxon>
        <taxon>Pseudomonadati</taxon>
        <taxon>Bacteroidota</taxon>
        <taxon>Bacteroidia</taxon>
        <taxon>Bacteroidales</taxon>
        <taxon>Prevotellaceae</taxon>
        <taxon>Prevotella</taxon>
    </lineage>
</organism>